<comment type="caution">
    <text evidence="2">The sequence shown here is derived from an EMBL/GenBank/DDBJ whole genome shotgun (WGS) entry which is preliminary data.</text>
</comment>
<accession>A0A150R3K9</accession>
<dbReference type="AlphaFoldDB" id="A0A150R3K9"/>
<dbReference type="InterPro" id="IPR036065">
    <property type="entry name" value="BolA-like_sf"/>
</dbReference>
<dbReference type="Gene3D" id="3.30.300.90">
    <property type="entry name" value="BolA-like"/>
    <property type="match status" value="1"/>
</dbReference>
<evidence type="ECO:0000313" key="2">
    <source>
        <dbReference type="EMBL" id="KYF74815.1"/>
    </source>
</evidence>
<dbReference type="SUPFAM" id="SSF82657">
    <property type="entry name" value="BolA-like"/>
    <property type="match status" value="1"/>
</dbReference>
<organism evidence="2 3">
    <name type="scientific">Sorangium cellulosum</name>
    <name type="common">Polyangium cellulosum</name>
    <dbReference type="NCBI Taxonomy" id="56"/>
    <lineage>
        <taxon>Bacteria</taxon>
        <taxon>Pseudomonadati</taxon>
        <taxon>Myxococcota</taxon>
        <taxon>Polyangia</taxon>
        <taxon>Polyangiales</taxon>
        <taxon>Polyangiaceae</taxon>
        <taxon>Sorangium</taxon>
    </lineage>
</organism>
<dbReference type="Pfam" id="PF01722">
    <property type="entry name" value="BolA"/>
    <property type="match status" value="1"/>
</dbReference>
<protein>
    <submittedName>
        <fullName evidence="2">BolA family protein</fullName>
    </submittedName>
</protein>
<sequence>MSIHLTTFQGSIPDALKRAIEEKIEGSTAEVTGGGGHFNLVVTSPVFAGKSMLESQRLVYGAIAHLMAGDQAPVHAIDSLKTRTP</sequence>
<reference evidence="2 3" key="1">
    <citation type="submission" date="2014-02" db="EMBL/GenBank/DDBJ databases">
        <title>The small core and large imbalanced accessory genome model reveals a collaborative survival strategy of Sorangium cellulosum strains in nature.</title>
        <authorList>
            <person name="Han K."/>
            <person name="Peng R."/>
            <person name="Blom J."/>
            <person name="Li Y.-Z."/>
        </authorList>
    </citation>
    <scope>NUCLEOTIDE SEQUENCE [LARGE SCALE GENOMIC DNA]</scope>
    <source>
        <strain evidence="2 3">So0011-07</strain>
    </source>
</reference>
<dbReference type="PIRSF" id="PIRSF003113">
    <property type="entry name" value="BolA"/>
    <property type="match status" value="1"/>
</dbReference>
<name>A0A150R3K9_SORCE</name>
<evidence type="ECO:0000313" key="3">
    <source>
        <dbReference type="Proteomes" id="UP000075635"/>
    </source>
</evidence>
<comment type="similarity">
    <text evidence="1">Belongs to the BolA/IbaG family.</text>
</comment>
<evidence type="ECO:0000256" key="1">
    <source>
        <dbReference type="RuleBase" id="RU003860"/>
    </source>
</evidence>
<dbReference type="EMBL" id="JEMB01003209">
    <property type="protein sequence ID" value="KYF74815.1"/>
    <property type="molecule type" value="Genomic_DNA"/>
</dbReference>
<proteinExistence type="inferred from homology"/>
<dbReference type="Proteomes" id="UP000075635">
    <property type="component" value="Unassembled WGS sequence"/>
</dbReference>
<gene>
    <name evidence="2" type="ORF">BE17_09440</name>
</gene>
<dbReference type="InterPro" id="IPR002634">
    <property type="entry name" value="BolA"/>
</dbReference>